<organism evidence="1 2">
    <name type="scientific">Roseovarius indicus</name>
    <dbReference type="NCBI Taxonomy" id="540747"/>
    <lineage>
        <taxon>Bacteria</taxon>
        <taxon>Pseudomonadati</taxon>
        <taxon>Pseudomonadota</taxon>
        <taxon>Alphaproteobacteria</taxon>
        <taxon>Rhodobacterales</taxon>
        <taxon>Roseobacteraceae</taxon>
        <taxon>Roseovarius</taxon>
    </lineage>
</organism>
<name>A0A0T5P3D9_9RHOB</name>
<dbReference type="PATRIC" id="fig|540747.5.peg.2918"/>
<proteinExistence type="predicted"/>
<dbReference type="GO" id="GO:0016787">
    <property type="term" value="F:hydrolase activity"/>
    <property type="evidence" value="ECO:0007669"/>
    <property type="project" value="UniProtKB-KW"/>
</dbReference>
<keyword evidence="2" id="KW-1185">Reference proteome</keyword>
<reference evidence="1 2" key="1">
    <citation type="submission" date="2015-04" db="EMBL/GenBank/DDBJ databases">
        <title>The draft genome sequence of Roseovarius indicus B108T.</title>
        <authorList>
            <person name="Li G."/>
            <person name="Lai Q."/>
            <person name="Shao Z."/>
            <person name="Yan P."/>
        </authorList>
    </citation>
    <scope>NUCLEOTIDE SEQUENCE [LARGE SCALE GENOMIC DNA]</scope>
    <source>
        <strain evidence="1 2">B108</strain>
    </source>
</reference>
<comment type="caution">
    <text evidence="1">The sequence shown here is derived from an EMBL/GenBank/DDBJ whole genome shotgun (WGS) entry which is preliminary data.</text>
</comment>
<dbReference type="AlphaFoldDB" id="A0A0T5P3D9"/>
<dbReference type="Gene3D" id="1.10.3210.10">
    <property type="entry name" value="Hypothetical protein af1432"/>
    <property type="match status" value="1"/>
</dbReference>
<gene>
    <name evidence="1" type="ORF">XM52_22810</name>
</gene>
<evidence type="ECO:0000313" key="2">
    <source>
        <dbReference type="Proteomes" id="UP000051401"/>
    </source>
</evidence>
<protein>
    <submittedName>
        <fullName evidence="1">Phosphohydrolase</fullName>
    </submittedName>
</protein>
<sequence>MGEQRRGDWMQTATGLAFWPMDPRPSEVKIEDIAHALSNLCRYAGHCREFYSVAQHSVLVSRNVPKEFRLWGLLHDASEAYLVDVPRPVKPFIGGYKEAEESVERAVAEAFGLTWPIPVEVKRVDSAILADEAAQIMASPPRDWCLPEPRLGISIDPWSPQTAKRKFLKAFHDLNLS</sequence>
<keyword evidence="1" id="KW-0378">Hydrolase</keyword>
<accession>A0A0T5P3D9</accession>
<dbReference type="SUPFAM" id="SSF109604">
    <property type="entry name" value="HD-domain/PDEase-like"/>
    <property type="match status" value="1"/>
</dbReference>
<dbReference type="EMBL" id="LAXI01000020">
    <property type="protein sequence ID" value="KRS15671.1"/>
    <property type="molecule type" value="Genomic_DNA"/>
</dbReference>
<dbReference type="Proteomes" id="UP000051401">
    <property type="component" value="Unassembled WGS sequence"/>
</dbReference>
<dbReference type="RefSeq" id="WP_057819928.1">
    <property type="nucleotide sequence ID" value="NZ_CP031598.1"/>
</dbReference>
<dbReference type="OrthoDB" id="1099791at2"/>
<evidence type="ECO:0000313" key="1">
    <source>
        <dbReference type="EMBL" id="KRS15671.1"/>
    </source>
</evidence>